<comment type="caution">
    <text evidence="5">The sequence shown here is derived from an EMBL/GenBank/DDBJ whole genome shotgun (WGS) entry which is preliminary data.</text>
</comment>
<gene>
    <name evidence="5" type="ORF">S03H2_16296</name>
</gene>
<protein>
    <recommendedName>
        <fullName evidence="4">ABC transporter domain-containing protein</fullName>
    </recommendedName>
</protein>
<dbReference type="GO" id="GO:0015192">
    <property type="term" value="F:L-phenylalanine transmembrane transporter activity"/>
    <property type="evidence" value="ECO:0007669"/>
    <property type="project" value="TreeGrafter"/>
</dbReference>
<evidence type="ECO:0000256" key="1">
    <source>
        <dbReference type="ARBA" id="ARBA00022448"/>
    </source>
</evidence>
<dbReference type="PANTHER" id="PTHR45772">
    <property type="entry name" value="CONSERVED COMPONENT OF ABC TRANSPORTER FOR NATURAL AMINO ACIDS-RELATED"/>
    <property type="match status" value="1"/>
</dbReference>
<dbReference type="InterPro" id="IPR003439">
    <property type="entry name" value="ABC_transporter-like_ATP-bd"/>
</dbReference>
<dbReference type="GO" id="GO:0015188">
    <property type="term" value="F:L-isoleucine transmembrane transporter activity"/>
    <property type="evidence" value="ECO:0007669"/>
    <property type="project" value="TreeGrafter"/>
</dbReference>
<dbReference type="GO" id="GO:1903805">
    <property type="term" value="P:L-valine import across plasma membrane"/>
    <property type="evidence" value="ECO:0007669"/>
    <property type="project" value="TreeGrafter"/>
</dbReference>
<dbReference type="SUPFAM" id="SSF52540">
    <property type="entry name" value="P-loop containing nucleoside triphosphate hydrolases"/>
    <property type="match status" value="1"/>
</dbReference>
<dbReference type="GO" id="GO:0005524">
    <property type="term" value="F:ATP binding"/>
    <property type="evidence" value="ECO:0007669"/>
    <property type="project" value="UniProtKB-KW"/>
</dbReference>
<keyword evidence="2" id="KW-0547">Nucleotide-binding</keyword>
<dbReference type="InterPro" id="IPR051120">
    <property type="entry name" value="ABC_AA/LPS_Transport"/>
</dbReference>
<evidence type="ECO:0000313" key="5">
    <source>
        <dbReference type="EMBL" id="GAH39669.1"/>
    </source>
</evidence>
<dbReference type="SMART" id="SM00382">
    <property type="entry name" value="AAA"/>
    <property type="match status" value="1"/>
</dbReference>
<dbReference type="PANTHER" id="PTHR45772:SF7">
    <property type="entry name" value="AMINO ACID ABC TRANSPORTER ATP-BINDING PROTEIN"/>
    <property type="match status" value="1"/>
</dbReference>
<keyword evidence="3" id="KW-0067">ATP-binding</keyword>
<accession>X1GDJ2</accession>
<dbReference type="GO" id="GO:0005886">
    <property type="term" value="C:plasma membrane"/>
    <property type="evidence" value="ECO:0007669"/>
    <property type="project" value="TreeGrafter"/>
</dbReference>
<evidence type="ECO:0000256" key="3">
    <source>
        <dbReference type="ARBA" id="ARBA00022840"/>
    </source>
</evidence>
<name>X1GDJ2_9ZZZZ</name>
<dbReference type="InterPro" id="IPR027417">
    <property type="entry name" value="P-loop_NTPase"/>
</dbReference>
<reference evidence="5" key="1">
    <citation type="journal article" date="2014" name="Front. Microbiol.">
        <title>High frequency of phylogenetically diverse reductive dehalogenase-homologous genes in deep subseafloor sedimentary metagenomes.</title>
        <authorList>
            <person name="Kawai M."/>
            <person name="Futagami T."/>
            <person name="Toyoda A."/>
            <person name="Takaki Y."/>
            <person name="Nishi S."/>
            <person name="Hori S."/>
            <person name="Arai W."/>
            <person name="Tsubouchi T."/>
            <person name="Morono Y."/>
            <person name="Uchiyama I."/>
            <person name="Ito T."/>
            <person name="Fujiyama A."/>
            <person name="Inagaki F."/>
            <person name="Takami H."/>
        </authorList>
    </citation>
    <scope>NUCLEOTIDE SEQUENCE</scope>
    <source>
        <strain evidence="5">Expedition CK06-06</strain>
    </source>
</reference>
<organism evidence="5">
    <name type="scientific">marine sediment metagenome</name>
    <dbReference type="NCBI Taxonomy" id="412755"/>
    <lineage>
        <taxon>unclassified sequences</taxon>
        <taxon>metagenomes</taxon>
        <taxon>ecological metagenomes</taxon>
    </lineage>
</organism>
<dbReference type="GO" id="GO:0016887">
    <property type="term" value="F:ATP hydrolysis activity"/>
    <property type="evidence" value="ECO:0007669"/>
    <property type="project" value="InterPro"/>
</dbReference>
<evidence type="ECO:0000256" key="2">
    <source>
        <dbReference type="ARBA" id="ARBA00022741"/>
    </source>
</evidence>
<dbReference type="Pfam" id="PF12399">
    <property type="entry name" value="BCA_ABC_TP_C"/>
    <property type="match status" value="1"/>
</dbReference>
<proteinExistence type="predicted"/>
<dbReference type="GO" id="GO:0005304">
    <property type="term" value="F:L-valine transmembrane transporter activity"/>
    <property type="evidence" value="ECO:0007669"/>
    <property type="project" value="TreeGrafter"/>
</dbReference>
<dbReference type="GO" id="GO:0042941">
    <property type="term" value="P:D-alanine transmembrane transport"/>
    <property type="evidence" value="ECO:0007669"/>
    <property type="project" value="TreeGrafter"/>
</dbReference>
<dbReference type="GO" id="GO:0015808">
    <property type="term" value="P:L-alanine transport"/>
    <property type="evidence" value="ECO:0007669"/>
    <property type="project" value="TreeGrafter"/>
</dbReference>
<keyword evidence="1" id="KW-0813">Transport</keyword>
<dbReference type="GO" id="GO:1903806">
    <property type="term" value="P:L-isoleucine import across plasma membrane"/>
    <property type="evidence" value="ECO:0007669"/>
    <property type="project" value="TreeGrafter"/>
</dbReference>
<dbReference type="EMBL" id="BARU01008317">
    <property type="protein sequence ID" value="GAH39669.1"/>
    <property type="molecule type" value="Genomic_DNA"/>
</dbReference>
<dbReference type="Gene3D" id="3.40.50.300">
    <property type="entry name" value="P-loop containing nucleotide triphosphate hydrolases"/>
    <property type="match status" value="1"/>
</dbReference>
<feature type="domain" description="ABC transporter" evidence="4">
    <location>
        <begin position="8"/>
        <end position="245"/>
    </location>
</feature>
<dbReference type="InterPro" id="IPR032823">
    <property type="entry name" value="BCA_ABC_TP_C"/>
</dbReference>
<dbReference type="AlphaFoldDB" id="X1GDJ2"/>
<evidence type="ECO:0000259" key="4">
    <source>
        <dbReference type="PROSITE" id="PS50893"/>
    </source>
</evidence>
<dbReference type="PROSITE" id="PS50893">
    <property type="entry name" value="ABC_TRANSPORTER_2"/>
    <property type="match status" value="1"/>
</dbReference>
<dbReference type="InterPro" id="IPR003593">
    <property type="entry name" value="AAA+_ATPase"/>
</dbReference>
<dbReference type="Pfam" id="PF00005">
    <property type="entry name" value="ABC_tran"/>
    <property type="match status" value="1"/>
</dbReference>
<sequence length="258" mass="28606">MGENDTILKIKTLSKHFGALKAVDEVSFEVKKGEIVGLIGPNGAGKTTLTNLVSGTYPKTEGKVLFKDLDISNLKPYQIARMGLTRTYQVVKPLMGMTVEENVLVGSLYGRDKRNTDMKNASKRAKEIIKLVGLESKKDSLVSDITLPDIKKMEFARVLAMEPEVVFLDEVMAGLNPIEVEEASILVKKVRLDKELTIVYIEHIMKAVMGISDRIVVLHHGKKIVEGTPQEVVNDPAVVEAYLGKRYAKGIKEVNNER</sequence>
<dbReference type="CDD" id="cd03219">
    <property type="entry name" value="ABC_Mj1267_LivG_branched"/>
    <property type="match status" value="1"/>
</dbReference>